<dbReference type="EMBL" id="QRMS01000002">
    <property type="protein sequence ID" value="RHJ88683.1"/>
    <property type="molecule type" value="Genomic_DNA"/>
</dbReference>
<keyword evidence="2" id="KW-0472">Membrane</keyword>
<evidence type="ECO:0000256" key="1">
    <source>
        <dbReference type="SAM" id="Coils"/>
    </source>
</evidence>
<keyword evidence="4" id="KW-1185">Reference proteome</keyword>
<feature type="transmembrane region" description="Helical" evidence="2">
    <location>
        <begin position="20"/>
        <end position="37"/>
    </location>
</feature>
<sequence>MFLYVTKKVKKMYNTAQWFLFFYIYCFLGWIWESAYVSVRAREWVNRGFIHGPFLPIYGSGAIVILLSTLGVRDNIWLIYLFGMISSTILEYFTGDAMEKLFHVRYWDYTRHKFNLKGHICLMVSLAWGAFSILLVKVLHPPIEDLVMSIPMTAVDITAFALTIYVAVDMTVSFNEAMDLKATLIKLAESNEEIRKLQKRIDAVAAMAEEDLRKFKEEQSAKKKTRKERFAENVQEARARSLARLENLSQQIFDYFTNTEANSVDLTDYLNRVEVEKRKILSRTDREYNHLAKILRRNPGAVSKHHREELDSLLNMLKK</sequence>
<keyword evidence="2" id="KW-1133">Transmembrane helix</keyword>
<feature type="transmembrane region" description="Helical" evidence="2">
    <location>
        <begin position="114"/>
        <end position="136"/>
    </location>
</feature>
<evidence type="ECO:0000256" key="2">
    <source>
        <dbReference type="SAM" id="Phobius"/>
    </source>
</evidence>
<evidence type="ECO:0000313" key="4">
    <source>
        <dbReference type="Proteomes" id="UP000284841"/>
    </source>
</evidence>
<feature type="transmembrane region" description="Helical" evidence="2">
    <location>
        <begin position="148"/>
        <end position="168"/>
    </location>
</feature>
<dbReference type="Proteomes" id="UP000284841">
    <property type="component" value="Unassembled WGS sequence"/>
</dbReference>
<feature type="coiled-coil region" evidence="1">
    <location>
        <begin position="180"/>
        <end position="207"/>
    </location>
</feature>
<protein>
    <recommendedName>
        <fullName evidence="5">ABC transporter permease</fullName>
    </recommendedName>
</protein>
<comment type="caution">
    <text evidence="3">The sequence shown here is derived from an EMBL/GenBank/DDBJ whole genome shotgun (WGS) entry which is preliminary data.</text>
</comment>
<accession>A0A415E4W2</accession>
<organism evidence="3 4">
    <name type="scientific">Emergencia timonensis</name>
    <dbReference type="NCBI Taxonomy" id="1776384"/>
    <lineage>
        <taxon>Bacteria</taxon>
        <taxon>Bacillati</taxon>
        <taxon>Bacillota</taxon>
        <taxon>Clostridia</taxon>
        <taxon>Peptostreptococcales</taxon>
        <taxon>Anaerovoracaceae</taxon>
        <taxon>Emergencia</taxon>
    </lineage>
</organism>
<reference evidence="3 4" key="1">
    <citation type="submission" date="2018-08" db="EMBL/GenBank/DDBJ databases">
        <title>A genome reference for cultivated species of the human gut microbiota.</title>
        <authorList>
            <person name="Zou Y."/>
            <person name="Xue W."/>
            <person name="Luo G."/>
        </authorList>
    </citation>
    <scope>NUCLEOTIDE SEQUENCE [LARGE SCALE GENOMIC DNA]</scope>
    <source>
        <strain evidence="3 4">AM07-24</strain>
    </source>
</reference>
<proteinExistence type="predicted"/>
<keyword evidence="2" id="KW-0812">Transmembrane</keyword>
<feature type="transmembrane region" description="Helical" evidence="2">
    <location>
        <begin position="76"/>
        <end position="93"/>
    </location>
</feature>
<feature type="transmembrane region" description="Helical" evidence="2">
    <location>
        <begin position="49"/>
        <end position="70"/>
    </location>
</feature>
<dbReference type="InterPro" id="IPR010540">
    <property type="entry name" value="CmpB_TMEM229"/>
</dbReference>
<dbReference type="OrthoDB" id="9789229at2"/>
<name>A0A415E4W2_9FIRM</name>
<evidence type="ECO:0000313" key="3">
    <source>
        <dbReference type="EMBL" id="RHJ88683.1"/>
    </source>
</evidence>
<dbReference type="AlphaFoldDB" id="A0A415E4W2"/>
<keyword evidence="1" id="KW-0175">Coiled coil</keyword>
<gene>
    <name evidence="3" type="ORF">DW099_09920</name>
</gene>
<evidence type="ECO:0008006" key="5">
    <source>
        <dbReference type="Google" id="ProtNLM"/>
    </source>
</evidence>
<dbReference type="STRING" id="1776384.GCA_900086585_02203"/>
<dbReference type="Pfam" id="PF06541">
    <property type="entry name" value="ABC_trans_CmpB"/>
    <property type="match status" value="1"/>
</dbReference>